<dbReference type="KEGG" id="ffu:CLAFUR5_09939"/>
<sequence>MGAWKKPRRAPSNPVVRCIKKDFPNREHCVSWIIAGMENMHKPRMDTFLEDCDSTCEAVGNTCGFAGIYGGTV</sequence>
<proteinExistence type="predicted"/>
<gene>
    <name evidence="1" type="ORF">CLAFUR5_09939</name>
</gene>
<dbReference type="AlphaFoldDB" id="A0A9Q8PDE0"/>
<dbReference type="RefSeq" id="XP_047764847.1">
    <property type="nucleotide sequence ID" value="XM_047909087.1"/>
</dbReference>
<accession>A0A9Q8PDE0</accession>
<dbReference type="GeneID" id="71989817"/>
<protein>
    <submittedName>
        <fullName evidence="1">Uncharacterized protein</fullName>
    </submittedName>
</protein>
<dbReference type="Proteomes" id="UP000756132">
    <property type="component" value="Chromosome 7"/>
</dbReference>
<organism evidence="1 2">
    <name type="scientific">Passalora fulva</name>
    <name type="common">Tomato leaf mold</name>
    <name type="synonym">Cladosporium fulvum</name>
    <dbReference type="NCBI Taxonomy" id="5499"/>
    <lineage>
        <taxon>Eukaryota</taxon>
        <taxon>Fungi</taxon>
        <taxon>Dikarya</taxon>
        <taxon>Ascomycota</taxon>
        <taxon>Pezizomycotina</taxon>
        <taxon>Dothideomycetes</taxon>
        <taxon>Dothideomycetidae</taxon>
        <taxon>Mycosphaerellales</taxon>
        <taxon>Mycosphaerellaceae</taxon>
        <taxon>Fulvia</taxon>
    </lineage>
</organism>
<evidence type="ECO:0000313" key="2">
    <source>
        <dbReference type="Proteomes" id="UP000756132"/>
    </source>
</evidence>
<dbReference type="EMBL" id="CP090169">
    <property type="protein sequence ID" value="UJO20481.1"/>
    <property type="molecule type" value="Genomic_DNA"/>
</dbReference>
<keyword evidence="2" id="KW-1185">Reference proteome</keyword>
<name>A0A9Q8PDE0_PASFU</name>
<reference evidence="1" key="1">
    <citation type="submission" date="2021-12" db="EMBL/GenBank/DDBJ databases">
        <authorList>
            <person name="Zaccaron A."/>
            <person name="Stergiopoulos I."/>
        </authorList>
    </citation>
    <scope>NUCLEOTIDE SEQUENCE</scope>
    <source>
        <strain evidence="1">Race5_Kim</strain>
    </source>
</reference>
<evidence type="ECO:0000313" key="1">
    <source>
        <dbReference type="EMBL" id="UJO20481.1"/>
    </source>
</evidence>
<reference evidence="1" key="2">
    <citation type="journal article" date="2022" name="Microb. Genom.">
        <title>A chromosome-scale genome assembly of the tomato pathogen Cladosporium fulvum reveals a compartmentalized genome architecture and the presence of a dispensable chromosome.</title>
        <authorList>
            <person name="Zaccaron A.Z."/>
            <person name="Chen L.H."/>
            <person name="Samaras A."/>
            <person name="Stergiopoulos I."/>
        </authorList>
    </citation>
    <scope>NUCLEOTIDE SEQUENCE</scope>
    <source>
        <strain evidence="1">Race5_Kim</strain>
    </source>
</reference>